<name>A0ABV3SVB6_9ACTN</name>
<dbReference type="Gene3D" id="3.20.20.80">
    <property type="entry name" value="Glycosidases"/>
    <property type="match status" value="1"/>
</dbReference>
<dbReference type="PANTHER" id="PTHR10357">
    <property type="entry name" value="ALPHA-AMYLASE FAMILY MEMBER"/>
    <property type="match status" value="1"/>
</dbReference>
<dbReference type="Pfam" id="PF00128">
    <property type="entry name" value="Alpha-amylase"/>
    <property type="match status" value="1"/>
</dbReference>
<dbReference type="RefSeq" id="WP_367991702.1">
    <property type="nucleotide sequence ID" value="NZ_JBFPJR010000005.1"/>
</dbReference>
<dbReference type="SUPFAM" id="SSF51445">
    <property type="entry name" value="(Trans)glycosidases"/>
    <property type="match status" value="1"/>
</dbReference>
<organism evidence="5 6">
    <name type="scientific">Nocardioides eburneus</name>
    <dbReference type="NCBI Taxonomy" id="3231482"/>
    <lineage>
        <taxon>Bacteria</taxon>
        <taxon>Bacillati</taxon>
        <taxon>Actinomycetota</taxon>
        <taxon>Actinomycetes</taxon>
        <taxon>Propionibacteriales</taxon>
        <taxon>Nocardioidaceae</taxon>
        <taxon>Nocardioides</taxon>
    </lineage>
</organism>
<keyword evidence="2" id="KW-0326">Glycosidase</keyword>
<dbReference type="GO" id="GO:0016787">
    <property type="term" value="F:hydrolase activity"/>
    <property type="evidence" value="ECO:0007669"/>
    <property type="project" value="UniProtKB-KW"/>
</dbReference>
<keyword evidence="6" id="KW-1185">Reference proteome</keyword>
<feature type="domain" description="Glycosyl hydrolase family 13 catalytic" evidence="4">
    <location>
        <begin position="146"/>
        <end position="536"/>
    </location>
</feature>
<dbReference type="InterPro" id="IPR014756">
    <property type="entry name" value="Ig_E-set"/>
</dbReference>
<dbReference type="CDD" id="cd11338">
    <property type="entry name" value="AmyAc_CMD"/>
    <property type="match status" value="1"/>
</dbReference>
<proteinExistence type="predicted"/>
<keyword evidence="1 5" id="KW-0378">Hydrolase</keyword>
<reference evidence="5 6" key="1">
    <citation type="submission" date="2024-07" db="EMBL/GenBank/DDBJ databases">
        <authorList>
            <person name="Lee S."/>
            <person name="Kang M."/>
        </authorList>
    </citation>
    <scope>NUCLEOTIDE SEQUENCE [LARGE SCALE GENOMIC DNA]</scope>
    <source>
        <strain evidence="5 6">DS6</strain>
    </source>
</reference>
<dbReference type="EMBL" id="JBFPJR010000005">
    <property type="protein sequence ID" value="MEX0426871.1"/>
    <property type="molecule type" value="Genomic_DNA"/>
</dbReference>
<dbReference type="SMART" id="SM00642">
    <property type="entry name" value="Aamy"/>
    <property type="match status" value="1"/>
</dbReference>
<feature type="region of interest" description="Disordered" evidence="3">
    <location>
        <begin position="1"/>
        <end position="29"/>
    </location>
</feature>
<dbReference type="InterPro" id="IPR013783">
    <property type="entry name" value="Ig-like_fold"/>
</dbReference>
<evidence type="ECO:0000256" key="3">
    <source>
        <dbReference type="SAM" id="MobiDB-lite"/>
    </source>
</evidence>
<dbReference type="CDD" id="cd02857">
    <property type="entry name" value="E_set_CDase_PDE_N"/>
    <property type="match status" value="1"/>
</dbReference>
<dbReference type="PANTHER" id="PTHR10357:SF210">
    <property type="entry name" value="MALTODEXTRIN GLUCOSIDASE"/>
    <property type="match status" value="1"/>
</dbReference>
<dbReference type="SUPFAM" id="SSF81296">
    <property type="entry name" value="E set domains"/>
    <property type="match status" value="1"/>
</dbReference>
<sequence>MSLPDTPRSDPTGDLLSEPHHDGSPLYLDTESPTLGWTVKVRVRTAASDPVQQVWIRTTYDAEPTYHPCTVLEHDEHTTWWQGDLPVHNPVTHYRFLLSYGPEQGGRQRWLTAAGMVEYDGPDTFDFKVSSHEAAPAWTRDAVVYQIFPDRFARSSRADERPTPQWAVPAAWDDEVAFEGTDPHTPLQLFGGDLDGIVDHLDHVEETGANVLYLTPVFPGESNHRYNATTFDEVDPLLGGDEAYARLAEAVHARGWHLLGDLTANHTGDTHEWFVRARSDPASRTRGWYYFHPDGAYECWMGHGTLPKLDHTNDEMRRTMIEGPESTVARWLQPPYALDGWRIDVANMTGRLGAIDVNHEAARAVRRTATAEKHDAWVIGEHNHDASQDIDGDGWHGTMNYSGFSWPVWSWVRAHETPARPFGRPVAVPRRPGPLIHRALQEWRARYGHRASAQSWNILSSHDSARIRTLTRDPARHRVAAGLQFTLPGVPMVFAGDELGLEGVNGEDGRKPMPWGHRDAWDTATLAAYRTLATLRRDHVALGFGSLRWAYVDDDCLVYLREHPAGSVLVCARRAGGPAVALDAGLVGLTDGSVLAATEPGSGSPLKATDGTIELPAADGAGFWVWQL</sequence>
<evidence type="ECO:0000313" key="5">
    <source>
        <dbReference type="EMBL" id="MEX0426871.1"/>
    </source>
</evidence>
<dbReference type="Proteomes" id="UP001556631">
    <property type="component" value="Unassembled WGS sequence"/>
</dbReference>
<gene>
    <name evidence="5" type="ORF">AB3X52_04490</name>
</gene>
<evidence type="ECO:0000259" key="4">
    <source>
        <dbReference type="SMART" id="SM00642"/>
    </source>
</evidence>
<evidence type="ECO:0000313" key="6">
    <source>
        <dbReference type="Proteomes" id="UP001556631"/>
    </source>
</evidence>
<evidence type="ECO:0000256" key="2">
    <source>
        <dbReference type="ARBA" id="ARBA00023295"/>
    </source>
</evidence>
<dbReference type="InterPro" id="IPR017853">
    <property type="entry name" value="GH"/>
</dbReference>
<evidence type="ECO:0000256" key="1">
    <source>
        <dbReference type="ARBA" id="ARBA00022801"/>
    </source>
</evidence>
<dbReference type="Gene3D" id="2.60.40.10">
    <property type="entry name" value="Immunoglobulins"/>
    <property type="match status" value="1"/>
</dbReference>
<dbReference type="InterPro" id="IPR004185">
    <property type="entry name" value="Glyco_hydro_13_lg-like_dom"/>
</dbReference>
<accession>A0ABV3SVB6</accession>
<protein>
    <submittedName>
        <fullName evidence="5">Glycoside hydrolase family 13 protein</fullName>
    </submittedName>
</protein>
<dbReference type="InterPro" id="IPR006047">
    <property type="entry name" value="GH13_cat_dom"/>
</dbReference>
<comment type="caution">
    <text evidence="5">The sequence shown here is derived from an EMBL/GenBank/DDBJ whole genome shotgun (WGS) entry which is preliminary data.</text>
</comment>